<feature type="chain" id="PRO_5004215524" evidence="3">
    <location>
        <begin position="27"/>
        <end position="241"/>
    </location>
</feature>
<keyword evidence="5" id="KW-1185">Reference proteome</keyword>
<dbReference type="eggNOG" id="COG2853">
    <property type="taxonomic scope" value="Bacteria"/>
</dbReference>
<gene>
    <name evidence="4" type="ordered locus">HCH_02650</name>
</gene>
<sequence>MDTSKPQHTRRLSAVLLLSMAAPAGAMTPHPQDPWESYNRKVFAFNEFLDDYLLRPVAKGYRAVTPEVVDRSVTNFFGNLGDVVTLANNILQLKHHEAAATASRIMFNSTWGIGGLFDVATAFDISVDKEDFGQTLSYWGVPQGNYLMLPFLGPGTVTDTIGRIPDSYADPVGYLFPEPEKYFASATRIVDKRADVIPAENLIQGDRYTFVRNAYLQQREFLINDGKVEDPFTSDDFDEDY</sequence>
<dbReference type="PANTHER" id="PTHR30035">
    <property type="entry name" value="LIPOPROTEIN VACJ-RELATED"/>
    <property type="match status" value="1"/>
</dbReference>
<protein>
    <submittedName>
        <fullName evidence="4">Surface lipoprotein</fullName>
    </submittedName>
</protein>
<organism evidence="4 5">
    <name type="scientific">Hahella chejuensis (strain KCTC 2396)</name>
    <dbReference type="NCBI Taxonomy" id="349521"/>
    <lineage>
        <taxon>Bacteria</taxon>
        <taxon>Pseudomonadati</taxon>
        <taxon>Pseudomonadota</taxon>
        <taxon>Gammaproteobacteria</taxon>
        <taxon>Oceanospirillales</taxon>
        <taxon>Hahellaceae</taxon>
        <taxon>Hahella</taxon>
    </lineage>
</organism>
<evidence type="ECO:0000256" key="2">
    <source>
        <dbReference type="ARBA" id="ARBA00022729"/>
    </source>
</evidence>
<name>Q2SIT5_HAHCH</name>
<proteinExistence type="inferred from homology"/>
<dbReference type="GO" id="GO:0120010">
    <property type="term" value="P:intermembrane phospholipid transfer"/>
    <property type="evidence" value="ECO:0007669"/>
    <property type="project" value="TreeGrafter"/>
</dbReference>
<comment type="similarity">
    <text evidence="1">Belongs to the MlaA family.</text>
</comment>
<dbReference type="PRINTS" id="PR01805">
    <property type="entry name" value="VACJLIPOPROT"/>
</dbReference>
<dbReference type="STRING" id="349521.HCH_02650"/>
<evidence type="ECO:0000256" key="3">
    <source>
        <dbReference type="SAM" id="SignalP"/>
    </source>
</evidence>
<dbReference type="Pfam" id="PF04333">
    <property type="entry name" value="MlaA"/>
    <property type="match status" value="1"/>
</dbReference>
<dbReference type="Proteomes" id="UP000000238">
    <property type="component" value="Chromosome"/>
</dbReference>
<evidence type="ECO:0000313" key="5">
    <source>
        <dbReference type="Proteomes" id="UP000000238"/>
    </source>
</evidence>
<accession>Q2SIT5</accession>
<reference evidence="4 5" key="1">
    <citation type="journal article" date="2005" name="Nucleic Acids Res.">
        <title>Genomic blueprint of Hahella chejuensis, a marine microbe producing an algicidal agent.</title>
        <authorList>
            <person name="Jeong H."/>
            <person name="Yim J.H."/>
            <person name="Lee C."/>
            <person name="Choi S.-H."/>
            <person name="Park Y.K."/>
            <person name="Yoon S.H."/>
            <person name="Hur C.-G."/>
            <person name="Kang H.-Y."/>
            <person name="Kim D."/>
            <person name="Lee H.H."/>
            <person name="Park K.H."/>
            <person name="Park S.-H."/>
            <person name="Park H.-S."/>
            <person name="Lee H.K."/>
            <person name="Oh T.K."/>
            <person name="Kim J.F."/>
        </authorList>
    </citation>
    <scope>NUCLEOTIDE SEQUENCE [LARGE SCALE GENOMIC DNA]</scope>
    <source>
        <strain evidence="4 5">KCTC 2396</strain>
    </source>
</reference>
<dbReference type="KEGG" id="hch:HCH_02650"/>
<evidence type="ECO:0000256" key="1">
    <source>
        <dbReference type="ARBA" id="ARBA00010634"/>
    </source>
</evidence>
<keyword evidence="4" id="KW-0449">Lipoprotein</keyword>
<keyword evidence="2 3" id="KW-0732">Signal</keyword>
<dbReference type="EMBL" id="CP000155">
    <property type="protein sequence ID" value="ABC29439.1"/>
    <property type="molecule type" value="Genomic_DNA"/>
</dbReference>
<feature type="signal peptide" evidence="3">
    <location>
        <begin position="1"/>
        <end position="26"/>
    </location>
</feature>
<dbReference type="AlphaFoldDB" id="Q2SIT5"/>
<dbReference type="RefSeq" id="WP_011396508.1">
    <property type="nucleotide sequence ID" value="NC_007645.1"/>
</dbReference>
<dbReference type="HOGENOM" id="CLU_059326_3_1_6"/>
<dbReference type="InterPro" id="IPR007428">
    <property type="entry name" value="MlaA"/>
</dbReference>
<evidence type="ECO:0000313" key="4">
    <source>
        <dbReference type="EMBL" id="ABC29439.1"/>
    </source>
</evidence>
<dbReference type="GO" id="GO:0016020">
    <property type="term" value="C:membrane"/>
    <property type="evidence" value="ECO:0007669"/>
    <property type="project" value="InterPro"/>
</dbReference>
<dbReference type="PANTHER" id="PTHR30035:SF3">
    <property type="entry name" value="INTERMEMBRANE PHOSPHOLIPID TRANSPORT SYSTEM LIPOPROTEIN MLAA"/>
    <property type="match status" value="1"/>
</dbReference>